<gene>
    <name evidence="6" type="ORF">BXY45_10645</name>
</gene>
<evidence type="ECO:0000313" key="6">
    <source>
        <dbReference type="EMBL" id="PWJ54602.1"/>
    </source>
</evidence>
<evidence type="ECO:0000256" key="4">
    <source>
        <dbReference type="ARBA" id="ARBA00022842"/>
    </source>
</evidence>
<proteinExistence type="predicted"/>
<dbReference type="Pfam" id="PF01850">
    <property type="entry name" value="PIN"/>
    <property type="match status" value="1"/>
</dbReference>
<protein>
    <recommendedName>
        <fullName evidence="5">PIN domain-containing protein</fullName>
    </recommendedName>
</protein>
<keyword evidence="2" id="KW-0479">Metal-binding</keyword>
<sequence length="103" mass="10492">MAALLDAVHHREGTVVVPAGALAQVWRDGARQARLGRLLRSIAVVVDPLDGQTARAAGVLCGRAGTSDVVDASVALAAARRGCAVVTTDPEDLSRLGADVIAL</sequence>
<dbReference type="Gene3D" id="3.40.50.1010">
    <property type="entry name" value="5'-nuclease"/>
    <property type="match status" value="1"/>
</dbReference>
<keyword evidence="3" id="KW-0378">Hydrolase</keyword>
<dbReference type="AlphaFoldDB" id="A0A316AAM4"/>
<keyword evidence="4" id="KW-0460">Magnesium</keyword>
<dbReference type="GO" id="GO:0046872">
    <property type="term" value="F:metal ion binding"/>
    <property type="evidence" value="ECO:0007669"/>
    <property type="project" value="UniProtKB-KW"/>
</dbReference>
<dbReference type="Proteomes" id="UP000245469">
    <property type="component" value="Unassembled WGS sequence"/>
</dbReference>
<feature type="domain" description="PIN" evidence="5">
    <location>
        <begin position="25"/>
        <end position="96"/>
    </location>
</feature>
<dbReference type="SUPFAM" id="SSF88723">
    <property type="entry name" value="PIN domain-like"/>
    <property type="match status" value="1"/>
</dbReference>
<comment type="caution">
    <text evidence="6">The sequence shown here is derived from an EMBL/GenBank/DDBJ whole genome shotgun (WGS) entry which is preliminary data.</text>
</comment>
<evidence type="ECO:0000256" key="3">
    <source>
        <dbReference type="ARBA" id="ARBA00022801"/>
    </source>
</evidence>
<name>A0A316AAM4_9ACTN</name>
<evidence type="ECO:0000313" key="7">
    <source>
        <dbReference type="Proteomes" id="UP000245469"/>
    </source>
</evidence>
<organism evidence="6 7">
    <name type="scientific">Quadrisphaera granulorum</name>
    <dbReference type="NCBI Taxonomy" id="317664"/>
    <lineage>
        <taxon>Bacteria</taxon>
        <taxon>Bacillati</taxon>
        <taxon>Actinomycetota</taxon>
        <taxon>Actinomycetes</taxon>
        <taxon>Kineosporiales</taxon>
        <taxon>Kineosporiaceae</taxon>
        <taxon>Quadrisphaera</taxon>
    </lineage>
</organism>
<evidence type="ECO:0000256" key="1">
    <source>
        <dbReference type="ARBA" id="ARBA00022722"/>
    </source>
</evidence>
<keyword evidence="7" id="KW-1185">Reference proteome</keyword>
<dbReference type="GO" id="GO:0004518">
    <property type="term" value="F:nuclease activity"/>
    <property type="evidence" value="ECO:0007669"/>
    <property type="project" value="UniProtKB-KW"/>
</dbReference>
<evidence type="ECO:0000256" key="2">
    <source>
        <dbReference type="ARBA" id="ARBA00022723"/>
    </source>
</evidence>
<keyword evidence="1" id="KW-0540">Nuclease</keyword>
<evidence type="ECO:0000259" key="5">
    <source>
        <dbReference type="Pfam" id="PF01850"/>
    </source>
</evidence>
<dbReference type="InterPro" id="IPR002716">
    <property type="entry name" value="PIN_dom"/>
</dbReference>
<reference evidence="6 7" key="1">
    <citation type="submission" date="2018-03" db="EMBL/GenBank/DDBJ databases">
        <title>Genomic Encyclopedia of Archaeal and Bacterial Type Strains, Phase II (KMG-II): from individual species to whole genera.</title>
        <authorList>
            <person name="Goeker M."/>
        </authorList>
    </citation>
    <scope>NUCLEOTIDE SEQUENCE [LARGE SCALE GENOMIC DNA]</scope>
    <source>
        <strain evidence="6 7">DSM 44889</strain>
    </source>
</reference>
<accession>A0A316AAM4</accession>
<dbReference type="EMBL" id="QGDQ01000006">
    <property type="protein sequence ID" value="PWJ54602.1"/>
    <property type="molecule type" value="Genomic_DNA"/>
</dbReference>
<dbReference type="InterPro" id="IPR029060">
    <property type="entry name" value="PIN-like_dom_sf"/>
</dbReference>
<dbReference type="GO" id="GO:0016787">
    <property type="term" value="F:hydrolase activity"/>
    <property type="evidence" value="ECO:0007669"/>
    <property type="project" value="UniProtKB-KW"/>
</dbReference>